<gene>
    <name evidence="1" type="ORF">BBBOND_0301170</name>
</gene>
<keyword evidence="2" id="KW-1185">Reference proteome</keyword>
<accession>A0A061D8A5</accession>
<sequence length="55" mass="6263">MSRLFHYEAVLMVPLNNSNFIHPTLIQQSCHLCILSHFLTQPIRLQAVDEPGDAC</sequence>
<dbReference type="RefSeq" id="XP_012768398.1">
    <property type="nucleotide sequence ID" value="XM_012912944.1"/>
</dbReference>
<dbReference type="GeneID" id="24564753"/>
<dbReference type="EMBL" id="LK391709">
    <property type="protein sequence ID" value="CDR96212.1"/>
    <property type="molecule type" value="Genomic_DNA"/>
</dbReference>
<name>A0A061D8A5_BABBI</name>
<reference evidence="2" key="1">
    <citation type="journal article" date="2014" name="Nucleic Acids Res.">
        <title>The evolutionary dynamics of variant antigen genes in Babesia reveal a history of genomic innovation underlying host-parasite interaction.</title>
        <authorList>
            <person name="Jackson A.P."/>
            <person name="Otto T.D."/>
            <person name="Darby A."/>
            <person name="Ramaprasad A."/>
            <person name="Xia D."/>
            <person name="Echaide I.E."/>
            <person name="Farber M."/>
            <person name="Gahlot S."/>
            <person name="Gamble J."/>
            <person name="Gupta D."/>
            <person name="Gupta Y."/>
            <person name="Jackson L."/>
            <person name="Malandrin L."/>
            <person name="Malas T.B."/>
            <person name="Moussa E."/>
            <person name="Nair M."/>
            <person name="Reid A.J."/>
            <person name="Sanders M."/>
            <person name="Sharma J."/>
            <person name="Tracey A."/>
            <person name="Quail M.A."/>
            <person name="Weir W."/>
            <person name="Wastling J.M."/>
            <person name="Hall N."/>
            <person name="Willadsen P."/>
            <person name="Lingelbach K."/>
            <person name="Shiels B."/>
            <person name="Tait A."/>
            <person name="Berriman M."/>
            <person name="Allred D.R."/>
            <person name="Pain A."/>
        </authorList>
    </citation>
    <scope>NUCLEOTIDE SEQUENCE [LARGE SCALE GENOMIC DNA]</scope>
    <source>
        <strain evidence="2">Bond</strain>
    </source>
</reference>
<evidence type="ECO:0000313" key="2">
    <source>
        <dbReference type="Proteomes" id="UP000033188"/>
    </source>
</evidence>
<dbReference type="VEuPathDB" id="PiroplasmaDB:BBBOND_0301170"/>
<dbReference type="KEGG" id="bbig:BBBOND_0301170"/>
<protein>
    <submittedName>
        <fullName evidence="1">Uncharacterized protein</fullName>
    </submittedName>
</protein>
<proteinExistence type="predicted"/>
<organism evidence="1 2">
    <name type="scientific">Babesia bigemina</name>
    <dbReference type="NCBI Taxonomy" id="5866"/>
    <lineage>
        <taxon>Eukaryota</taxon>
        <taxon>Sar</taxon>
        <taxon>Alveolata</taxon>
        <taxon>Apicomplexa</taxon>
        <taxon>Aconoidasida</taxon>
        <taxon>Piroplasmida</taxon>
        <taxon>Babesiidae</taxon>
        <taxon>Babesia</taxon>
    </lineage>
</organism>
<evidence type="ECO:0000313" key="1">
    <source>
        <dbReference type="EMBL" id="CDR96212.1"/>
    </source>
</evidence>
<dbReference type="Proteomes" id="UP000033188">
    <property type="component" value="Chromosome 3"/>
</dbReference>
<dbReference type="AlphaFoldDB" id="A0A061D8A5"/>